<proteinExistence type="predicted"/>
<comment type="caution">
    <text evidence="1">The sequence shown here is derived from an EMBL/GenBank/DDBJ whole genome shotgun (WGS) entry which is preliminary data.</text>
</comment>
<name>A0A165WRH8_9HYPH</name>
<evidence type="ECO:0000313" key="2">
    <source>
        <dbReference type="Proteomes" id="UP000076577"/>
    </source>
</evidence>
<dbReference type="Proteomes" id="UP000076577">
    <property type="component" value="Unassembled WGS sequence"/>
</dbReference>
<evidence type="ECO:0000313" key="1">
    <source>
        <dbReference type="EMBL" id="KZL16815.1"/>
    </source>
</evidence>
<evidence type="ECO:0008006" key="3">
    <source>
        <dbReference type="Google" id="ProtNLM"/>
    </source>
</evidence>
<dbReference type="STRING" id="989403.SAMN05421798_11630"/>
<dbReference type="EMBL" id="LMCB01000043">
    <property type="protein sequence ID" value="KZL16815.1"/>
    <property type="molecule type" value="Genomic_DNA"/>
</dbReference>
<gene>
    <name evidence="1" type="ORF">PsAD2_03287</name>
</gene>
<dbReference type="AlphaFoldDB" id="A0A165WRH8"/>
<organism evidence="1 2">
    <name type="scientific">Pseudovibrio axinellae</name>
    <dbReference type="NCBI Taxonomy" id="989403"/>
    <lineage>
        <taxon>Bacteria</taxon>
        <taxon>Pseudomonadati</taxon>
        <taxon>Pseudomonadota</taxon>
        <taxon>Alphaproteobacteria</taxon>
        <taxon>Hyphomicrobiales</taxon>
        <taxon>Stappiaceae</taxon>
        <taxon>Pseudovibrio</taxon>
    </lineage>
</organism>
<keyword evidence="2" id="KW-1185">Reference proteome</keyword>
<dbReference type="RefSeq" id="WP_068008198.1">
    <property type="nucleotide sequence ID" value="NZ_FOFM01000016.1"/>
</dbReference>
<accession>A0A165WRH8</accession>
<protein>
    <recommendedName>
        <fullName evidence="3">DUF2170 domain-containing protein</fullName>
    </recommendedName>
</protein>
<sequence>MAQPVSHWTASSLVGALQASPETSSEEMEFVAAPETKDVFEVHMKSAGDVVLFVVVSAAQITTSTILWGRDELDDPQAFEALMLRSHRTLMPLSALSIGKIGDREYHELFGTMSSTSPLAEIIEEFKVIAENAIELARELGPKASA</sequence>
<reference evidence="1 2" key="1">
    <citation type="journal article" date="2016" name="Front. Microbiol.">
        <title>Comparative Genomic Analysis Reveals a Diverse Repertoire of Genes Involved in Prokaryote-Eukaryote Interactions within the Pseudovibrio Genus.</title>
        <authorList>
            <person name="Romano S."/>
            <person name="Fernandez-Guerra A."/>
            <person name="Reen F.J."/>
            <person name="Glockner F.O."/>
            <person name="Crowley S.P."/>
            <person name="O'Sullivan O."/>
            <person name="Cotter P.D."/>
            <person name="Adams C."/>
            <person name="Dobson A.D."/>
            <person name="O'Gara F."/>
        </authorList>
    </citation>
    <scope>NUCLEOTIDE SEQUENCE [LARGE SCALE GENOMIC DNA]</scope>
    <source>
        <strain evidence="1 2">Ad2</strain>
    </source>
</reference>
<dbReference type="Pfam" id="PF09938">
    <property type="entry name" value="DUF2170"/>
    <property type="match status" value="1"/>
</dbReference>
<dbReference type="PATRIC" id="fig|989403.3.peg.3532"/>
<dbReference type="OrthoDB" id="7677665at2"/>
<dbReference type="InterPro" id="IPR019231">
    <property type="entry name" value="DUF2170"/>
</dbReference>